<sequence length="108" mass="11815">LPGGTKRPIPPRPREQPPSLPRSPDHDTFDNMSCLSDVLKAVEMHSGGSRQSVASNQSSTMSSPPSPSADQYFENNKTLTHFLCFTLQEISSEATLMTNSKSHISQDL</sequence>
<proteinExistence type="predicted"/>
<evidence type="ECO:0000256" key="1">
    <source>
        <dbReference type="SAM" id="MobiDB-lite"/>
    </source>
</evidence>
<feature type="compositionally biased region" description="Pro residues" evidence="1">
    <location>
        <begin position="8"/>
        <end position="21"/>
    </location>
</feature>
<dbReference type="HOGENOM" id="CLU_2203572_0_0_1"/>
<organism evidence="2 3">
    <name type="scientific">Megaselia scalaris</name>
    <name type="common">Humpbacked fly</name>
    <name type="synonym">Phora scalaris</name>
    <dbReference type="NCBI Taxonomy" id="36166"/>
    <lineage>
        <taxon>Eukaryota</taxon>
        <taxon>Metazoa</taxon>
        <taxon>Ecdysozoa</taxon>
        <taxon>Arthropoda</taxon>
        <taxon>Hexapoda</taxon>
        <taxon>Insecta</taxon>
        <taxon>Pterygota</taxon>
        <taxon>Neoptera</taxon>
        <taxon>Endopterygota</taxon>
        <taxon>Diptera</taxon>
        <taxon>Brachycera</taxon>
        <taxon>Muscomorpha</taxon>
        <taxon>Platypezoidea</taxon>
        <taxon>Phoridae</taxon>
        <taxon>Megaseliini</taxon>
        <taxon>Megaselia</taxon>
    </lineage>
</organism>
<dbReference type="STRING" id="36166.T1GBR6"/>
<keyword evidence="3" id="KW-1185">Reference proteome</keyword>
<dbReference type="EnsemblMetazoa" id="MESCA000703-RA">
    <property type="protein sequence ID" value="MESCA000703-PA"/>
    <property type="gene ID" value="MESCA000703"/>
</dbReference>
<dbReference type="EMBL" id="CAQQ02145393">
    <property type="status" value="NOT_ANNOTATED_CDS"/>
    <property type="molecule type" value="Genomic_DNA"/>
</dbReference>
<feature type="region of interest" description="Disordered" evidence="1">
    <location>
        <begin position="45"/>
        <end position="72"/>
    </location>
</feature>
<accession>T1GBR6</accession>
<protein>
    <submittedName>
        <fullName evidence="2">Uncharacterized protein</fullName>
    </submittedName>
</protein>
<reference evidence="3" key="1">
    <citation type="submission" date="2013-02" db="EMBL/GenBank/DDBJ databases">
        <authorList>
            <person name="Hughes D."/>
        </authorList>
    </citation>
    <scope>NUCLEOTIDE SEQUENCE</scope>
    <source>
        <strain>Durham</strain>
        <strain evidence="3">NC isolate 2 -- Noor lab</strain>
    </source>
</reference>
<reference evidence="2" key="2">
    <citation type="submission" date="2015-06" db="UniProtKB">
        <authorList>
            <consortium name="EnsemblMetazoa"/>
        </authorList>
    </citation>
    <scope>IDENTIFICATION</scope>
</reference>
<dbReference type="EMBL" id="CAQQ02145394">
    <property type="status" value="NOT_ANNOTATED_CDS"/>
    <property type="molecule type" value="Genomic_DNA"/>
</dbReference>
<feature type="region of interest" description="Disordered" evidence="1">
    <location>
        <begin position="1"/>
        <end position="31"/>
    </location>
</feature>
<dbReference type="Proteomes" id="UP000015102">
    <property type="component" value="Unassembled WGS sequence"/>
</dbReference>
<evidence type="ECO:0000313" key="3">
    <source>
        <dbReference type="Proteomes" id="UP000015102"/>
    </source>
</evidence>
<dbReference type="AlphaFoldDB" id="T1GBR6"/>
<evidence type="ECO:0000313" key="2">
    <source>
        <dbReference type="EnsemblMetazoa" id="MESCA000703-PA"/>
    </source>
</evidence>
<name>T1GBR6_MEGSC</name>